<reference evidence="1 2" key="1">
    <citation type="journal article" date="2019" name="Mol. Ecol. Resour.">
        <title>Improving Illumina assemblies with Hi-C and long reads: an example with the North African dromedary.</title>
        <authorList>
            <person name="Elbers J.P."/>
            <person name="Rogers M.F."/>
            <person name="Perelman P.L."/>
            <person name="Proskuryakova A.A."/>
            <person name="Serdyukova N.A."/>
            <person name="Johnson W.E."/>
            <person name="Horin P."/>
            <person name="Corander J."/>
            <person name="Murphy D."/>
            <person name="Burger P.A."/>
        </authorList>
    </citation>
    <scope>NUCLEOTIDE SEQUENCE [LARGE SCALE GENOMIC DNA]</scope>
    <source>
        <strain evidence="1">Drom800</strain>
        <tissue evidence="1">Blood</tissue>
    </source>
</reference>
<dbReference type="Proteomes" id="UP000299084">
    <property type="component" value="Unassembled WGS sequence"/>
</dbReference>
<organism evidence="1 2">
    <name type="scientific">Camelus dromedarius</name>
    <name type="common">Dromedary</name>
    <name type="synonym">Arabian camel</name>
    <dbReference type="NCBI Taxonomy" id="9838"/>
    <lineage>
        <taxon>Eukaryota</taxon>
        <taxon>Metazoa</taxon>
        <taxon>Chordata</taxon>
        <taxon>Craniata</taxon>
        <taxon>Vertebrata</taxon>
        <taxon>Euteleostomi</taxon>
        <taxon>Mammalia</taxon>
        <taxon>Eutheria</taxon>
        <taxon>Laurasiatheria</taxon>
        <taxon>Artiodactyla</taxon>
        <taxon>Tylopoda</taxon>
        <taxon>Camelidae</taxon>
        <taxon>Camelus</taxon>
    </lineage>
</organism>
<sequence length="68" mass="7873">SMKEFSLCLKECKDLLSQKQFVEYHQGSYKDTLSIPSLKGSLIQQLEKFLEKVESDRLGNGVNHKKNR</sequence>
<gene>
    <name evidence="1" type="ORF">Cadr_000002655</name>
</gene>
<keyword evidence="2" id="KW-1185">Reference proteome</keyword>
<dbReference type="AlphaFoldDB" id="A0A5N4C3B7"/>
<proteinExistence type="predicted"/>
<comment type="caution">
    <text evidence="1">The sequence shown here is derived from an EMBL/GenBank/DDBJ whole genome shotgun (WGS) entry which is preliminary data.</text>
</comment>
<feature type="non-terminal residue" evidence="1">
    <location>
        <position position="1"/>
    </location>
</feature>
<protein>
    <submittedName>
        <fullName evidence="1">Uncharacterized protein</fullName>
    </submittedName>
</protein>
<name>A0A5N4C3B7_CAMDR</name>
<evidence type="ECO:0000313" key="1">
    <source>
        <dbReference type="EMBL" id="KAB1253346.1"/>
    </source>
</evidence>
<accession>A0A5N4C3B7</accession>
<evidence type="ECO:0000313" key="2">
    <source>
        <dbReference type="Proteomes" id="UP000299084"/>
    </source>
</evidence>
<dbReference type="EMBL" id="JWIN03000037">
    <property type="protein sequence ID" value="KAB1253346.1"/>
    <property type="molecule type" value="Genomic_DNA"/>
</dbReference>